<sequence length="124" mass="13445">MTLECRGEVVGAGDHRMERWVLRARGGKGGASRCAVGARRGWYATQKMMKAASRGWEDGFTRTQRASTPGGTSTGRVHHGESDADDSKGRTKSREGQGTDLPFDQQGKGLRPYLQSITKSCSGR</sequence>
<protein>
    <submittedName>
        <fullName evidence="2">Uncharacterized protein</fullName>
    </submittedName>
</protein>
<dbReference type="AlphaFoldDB" id="A0A5B7I8J2"/>
<feature type="compositionally biased region" description="Polar residues" evidence="1">
    <location>
        <begin position="61"/>
        <end position="75"/>
    </location>
</feature>
<accession>A0A5B7I8J2</accession>
<keyword evidence="3" id="KW-1185">Reference proteome</keyword>
<organism evidence="2 3">
    <name type="scientific">Portunus trituberculatus</name>
    <name type="common">Swimming crab</name>
    <name type="synonym">Neptunus trituberculatus</name>
    <dbReference type="NCBI Taxonomy" id="210409"/>
    <lineage>
        <taxon>Eukaryota</taxon>
        <taxon>Metazoa</taxon>
        <taxon>Ecdysozoa</taxon>
        <taxon>Arthropoda</taxon>
        <taxon>Crustacea</taxon>
        <taxon>Multicrustacea</taxon>
        <taxon>Malacostraca</taxon>
        <taxon>Eumalacostraca</taxon>
        <taxon>Eucarida</taxon>
        <taxon>Decapoda</taxon>
        <taxon>Pleocyemata</taxon>
        <taxon>Brachyura</taxon>
        <taxon>Eubrachyura</taxon>
        <taxon>Portunoidea</taxon>
        <taxon>Portunidae</taxon>
        <taxon>Portuninae</taxon>
        <taxon>Portunus</taxon>
    </lineage>
</organism>
<evidence type="ECO:0000313" key="3">
    <source>
        <dbReference type="Proteomes" id="UP000324222"/>
    </source>
</evidence>
<feature type="region of interest" description="Disordered" evidence="1">
    <location>
        <begin position="53"/>
        <end position="124"/>
    </location>
</feature>
<reference evidence="2 3" key="1">
    <citation type="submission" date="2019-05" db="EMBL/GenBank/DDBJ databases">
        <title>Another draft genome of Portunus trituberculatus and its Hox gene families provides insights of decapod evolution.</title>
        <authorList>
            <person name="Jeong J.-H."/>
            <person name="Song I."/>
            <person name="Kim S."/>
            <person name="Choi T."/>
            <person name="Kim D."/>
            <person name="Ryu S."/>
            <person name="Kim W."/>
        </authorList>
    </citation>
    <scope>NUCLEOTIDE SEQUENCE [LARGE SCALE GENOMIC DNA]</scope>
    <source>
        <tissue evidence="2">Muscle</tissue>
    </source>
</reference>
<evidence type="ECO:0000256" key="1">
    <source>
        <dbReference type="SAM" id="MobiDB-lite"/>
    </source>
</evidence>
<feature type="compositionally biased region" description="Polar residues" evidence="1">
    <location>
        <begin position="115"/>
        <end position="124"/>
    </location>
</feature>
<name>A0A5B7I8J2_PORTR</name>
<feature type="compositionally biased region" description="Basic and acidic residues" evidence="1">
    <location>
        <begin position="78"/>
        <end position="97"/>
    </location>
</feature>
<evidence type="ECO:0000313" key="2">
    <source>
        <dbReference type="EMBL" id="MPC77817.1"/>
    </source>
</evidence>
<comment type="caution">
    <text evidence="2">The sequence shown here is derived from an EMBL/GenBank/DDBJ whole genome shotgun (WGS) entry which is preliminary data.</text>
</comment>
<dbReference type="EMBL" id="VSRR010046823">
    <property type="protein sequence ID" value="MPC77817.1"/>
    <property type="molecule type" value="Genomic_DNA"/>
</dbReference>
<dbReference type="Proteomes" id="UP000324222">
    <property type="component" value="Unassembled WGS sequence"/>
</dbReference>
<proteinExistence type="predicted"/>
<gene>
    <name evidence="2" type="ORF">E2C01_072283</name>
</gene>